<evidence type="ECO:0000313" key="2">
    <source>
        <dbReference type="EMBL" id="UXY13859.1"/>
    </source>
</evidence>
<keyword evidence="3" id="KW-1185">Reference proteome</keyword>
<dbReference type="Proteomes" id="UP001061302">
    <property type="component" value="Chromosome"/>
</dbReference>
<feature type="compositionally biased region" description="Basic and acidic residues" evidence="1">
    <location>
        <begin position="282"/>
        <end position="297"/>
    </location>
</feature>
<sequence length="503" mass="56669">MNLLDRLIAWGAPERAIRRQMARKVLAHYDAIDKSAPRTRRVRRDTASPDMIVQRSASELRAYVRDLERNHDLTRGALRVLVNNIVGATGIGIEPQPRRTDGTIHQDYAAALRTAWQDWCRRPEVTHSYTWPQAQRMLARAWIRDGESFAQHLIGPIASLDHGTQVPYSLELFEADMIPLDYDDGDRIRQGIERNGWGRAVGYWVYRDHPLQFGTYPSRQYLRRIGAERMLHIATTDRIGQLRGVSEFASVLTRLDDIKDYEESERIAAKVAAMLTAYVKRGTPDMHDPESTARDEDGNPIPRELRLSPGMILDSLAVGEEIGMIKSDRPNPNLITFRQGQLRAVAAGIGASYSSVSRDYNGTYSAQRQELVEQWVHYATLADEFVSQCVRPVWEQFVQVAHLSGVARVPRDVVPGSVDDCLYIAQSMPWIDPLKEALAWEKLCQAGFASEVEAIRRRGGNPADVLEQIATWRERASERGLHFSSAAPPPPAPATAQEDDADE</sequence>
<reference evidence="2" key="1">
    <citation type="submission" date="2022-10" db="EMBL/GenBank/DDBJ databases">
        <title>Chitiniphilus purpureus sp. nov., a novel chitin-degrading bacterium isolated from crawfish pond sediment.</title>
        <authorList>
            <person name="Li K."/>
        </authorList>
    </citation>
    <scope>NUCLEOTIDE SEQUENCE</scope>
    <source>
        <strain evidence="2">CD1</strain>
    </source>
</reference>
<dbReference type="InterPro" id="IPR006429">
    <property type="entry name" value="Phage_lambda_portal"/>
</dbReference>
<protein>
    <submittedName>
        <fullName evidence="2">Phage portal protein</fullName>
    </submittedName>
</protein>
<evidence type="ECO:0000313" key="3">
    <source>
        <dbReference type="Proteomes" id="UP001061302"/>
    </source>
</evidence>
<feature type="region of interest" description="Disordered" evidence="1">
    <location>
        <begin position="282"/>
        <end position="303"/>
    </location>
</feature>
<dbReference type="NCBIfam" id="TIGR01539">
    <property type="entry name" value="portal_lambda"/>
    <property type="match status" value="1"/>
</dbReference>
<accession>A0ABY6DHP3</accession>
<dbReference type="RefSeq" id="WP_263123136.1">
    <property type="nucleotide sequence ID" value="NZ_CP106753.1"/>
</dbReference>
<dbReference type="EMBL" id="CP106753">
    <property type="protein sequence ID" value="UXY13859.1"/>
    <property type="molecule type" value="Genomic_DNA"/>
</dbReference>
<organism evidence="2 3">
    <name type="scientific">Chitiniphilus purpureus</name>
    <dbReference type="NCBI Taxonomy" id="2981137"/>
    <lineage>
        <taxon>Bacteria</taxon>
        <taxon>Pseudomonadati</taxon>
        <taxon>Pseudomonadota</taxon>
        <taxon>Betaproteobacteria</taxon>
        <taxon>Neisseriales</taxon>
        <taxon>Chitinibacteraceae</taxon>
        <taxon>Chitiniphilus</taxon>
    </lineage>
</organism>
<feature type="region of interest" description="Disordered" evidence="1">
    <location>
        <begin position="480"/>
        <end position="503"/>
    </location>
</feature>
<evidence type="ECO:0000256" key="1">
    <source>
        <dbReference type="SAM" id="MobiDB-lite"/>
    </source>
</evidence>
<gene>
    <name evidence="2" type="ORF">N8I74_11050</name>
</gene>
<dbReference type="Pfam" id="PF05136">
    <property type="entry name" value="Phage_portal_2"/>
    <property type="match status" value="1"/>
</dbReference>
<name>A0ABY6DHP3_9NEIS</name>
<proteinExistence type="predicted"/>